<evidence type="ECO:0000256" key="3">
    <source>
        <dbReference type="RuleBase" id="RU000408"/>
    </source>
</evidence>
<proteinExistence type="predicted"/>
<dbReference type="CDD" id="cd04458">
    <property type="entry name" value="CSP_CDS"/>
    <property type="match status" value="1"/>
</dbReference>
<dbReference type="SMART" id="SM00357">
    <property type="entry name" value="CSP"/>
    <property type="match status" value="1"/>
</dbReference>
<dbReference type="PROSITE" id="PS00352">
    <property type="entry name" value="CSD_1"/>
    <property type="match status" value="1"/>
</dbReference>
<keyword evidence="6" id="KW-1185">Reference proteome</keyword>
<protein>
    <submittedName>
        <fullName evidence="5">Cold-shock protein</fullName>
    </submittedName>
</protein>
<dbReference type="Pfam" id="PF00313">
    <property type="entry name" value="CSD"/>
    <property type="match status" value="1"/>
</dbReference>
<dbReference type="RefSeq" id="WP_070048869.1">
    <property type="nucleotide sequence ID" value="NZ_CBCSDO010000006.1"/>
</dbReference>
<dbReference type="InterPro" id="IPR050181">
    <property type="entry name" value="Cold_shock_domain"/>
</dbReference>
<evidence type="ECO:0000313" key="6">
    <source>
        <dbReference type="Proteomes" id="UP000242258"/>
    </source>
</evidence>
<reference evidence="6" key="1">
    <citation type="submission" date="2016-09" db="EMBL/GenBank/DDBJ databases">
        <authorList>
            <person name="Wan X."/>
            <person name="Hou S."/>
        </authorList>
    </citation>
    <scope>NUCLEOTIDE SEQUENCE [LARGE SCALE GENOMIC DNA]</scope>
    <source>
        <strain evidence="6">KH87</strain>
    </source>
</reference>
<dbReference type="InterPro" id="IPR019844">
    <property type="entry name" value="CSD_CS"/>
</dbReference>
<sequence>MSDLITGSVKWFNEEKGYGFLEREGGKDVFVHFRAINGTGRKTLVEGQQVTFEVTEGQKGPQAENVTPIG</sequence>
<dbReference type="Proteomes" id="UP000242258">
    <property type="component" value="Unassembled WGS sequence"/>
</dbReference>
<evidence type="ECO:0000313" key="5">
    <source>
        <dbReference type="EMBL" id="OEY69303.1"/>
    </source>
</evidence>
<dbReference type="PIRSF" id="PIRSF002599">
    <property type="entry name" value="Cold_shock_A"/>
    <property type="match status" value="1"/>
</dbReference>
<dbReference type="EMBL" id="MKEK01000001">
    <property type="protein sequence ID" value="OEY69303.1"/>
    <property type="molecule type" value="Genomic_DNA"/>
</dbReference>
<dbReference type="Gene3D" id="2.40.50.140">
    <property type="entry name" value="Nucleic acid-binding proteins"/>
    <property type="match status" value="1"/>
</dbReference>
<dbReference type="FunFam" id="2.40.50.140:FF:000006">
    <property type="entry name" value="Cold shock protein CspC"/>
    <property type="match status" value="1"/>
</dbReference>
<dbReference type="PRINTS" id="PR00050">
    <property type="entry name" value="COLDSHOCK"/>
</dbReference>
<dbReference type="STRING" id="1628148.BI198_06765"/>
<gene>
    <name evidence="5" type="ORF">BI198_06765</name>
</gene>
<comment type="caution">
    <text evidence="5">The sequence shown here is derived from an EMBL/GenBank/DDBJ whole genome shotgun (WGS) entry which is preliminary data.</text>
</comment>
<dbReference type="GO" id="GO:0005829">
    <property type="term" value="C:cytosol"/>
    <property type="evidence" value="ECO:0007669"/>
    <property type="project" value="UniProtKB-ARBA"/>
</dbReference>
<dbReference type="SUPFAM" id="SSF50249">
    <property type="entry name" value="Nucleic acid-binding proteins"/>
    <property type="match status" value="1"/>
</dbReference>
<name>A0A1E7Q5E3_9GAMM</name>
<evidence type="ECO:0000256" key="2">
    <source>
        <dbReference type="ARBA" id="ARBA00022490"/>
    </source>
</evidence>
<organism evidence="5 6">
    <name type="scientific">Rheinheimera salexigens</name>
    <dbReference type="NCBI Taxonomy" id="1628148"/>
    <lineage>
        <taxon>Bacteria</taxon>
        <taxon>Pseudomonadati</taxon>
        <taxon>Pseudomonadota</taxon>
        <taxon>Gammaproteobacteria</taxon>
        <taxon>Chromatiales</taxon>
        <taxon>Chromatiaceae</taxon>
        <taxon>Rheinheimera</taxon>
    </lineage>
</organism>
<dbReference type="GO" id="GO:0003676">
    <property type="term" value="F:nucleic acid binding"/>
    <property type="evidence" value="ECO:0007669"/>
    <property type="project" value="InterPro"/>
</dbReference>
<comment type="subcellular location">
    <subcellularLocation>
        <location evidence="1 3">Cytoplasm</location>
    </subcellularLocation>
</comment>
<evidence type="ECO:0000259" key="4">
    <source>
        <dbReference type="PROSITE" id="PS51857"/>
    </source>
</evidence>
<dbReference type="AlphaFoldDB" id="A0A1E7Q5E3"/>
<dbReference type="InterPro" id="IPR011129">
    <property type="entry name" value="CSD"/>
</dbReference>
<dbReference type="OrthoDB" id="9810590at2"/>
<dbReference type="PANTHER" id="PTHR11544">
    <property type="entry name" value="COLD SHOCK DOMAIN CONTAINING PROTEINS"/>
    <property type="match status" value="1"/>
</dbReference>
<dbReference type="Gene3D" id="6.20.370.130">
    <property type="match status" value="1"/>
</dbReference>
<dbReference type="PROSITE" id="PS51857">
    <property type="entry name" value="CSD_2"/>
    <property type="match status" value="1"/>
</dbReference>
<keyword evidence="2" id="KW-0963">Cytoplasm</keyword>
<dbReference type="InterPro" id="IPR012340">
    <property type="entry name" value="NA-bd_OB-fold"/>
</dbReference>
<evidence type="ECO:0000256" key="1">
    <source>
        <dbReference type="ARBA" id="ARBA00004496"/>
    </source>
</evidence>
<dbReference type="InterPro" id="IPR012156">
    <property type="entry name" value="Cold_shock_CspA"/>
</dbReference>
<accession>A0A1E7Q5E3</accession>
<feature type="domain" description="CSD" evidence="4">
    <location>
        <begin position="4"/>
        <end position="68"/>
    </location>
</feature>
<dbReference type="InterPro" id="IPR002059">
    <property type="entry name" value="CSP_DNA-bd"/>
</dbReference>